<evidence type="ECO:0000313" key="3">
    <source>
        <dbReference type="Proteomes" id="UP000314294"/>
    </source>
</evidence>
<dbReference type="EMBL" id="SRLO01000128">
    <property type="protein sequence ID" value="TNN73192.1"/>
    <property type="molecule type" value="Genomic_DNA"/>
</dbReference>
<organism evidence="2 3">
    <name type="scientific">Liparis tanakae</name>
    <name type="common">Tanaka's snailfish</name>
    <dbReference type="NCBI Taxonomy" id="230148"/>
    <lineage>
        <taxon>Eukaryota</taxon>
        <taxon>Metazoa</taxon>
        <taxon>Chordata</taxon>
        <taxon>Craniata</taxon>
        <taxon>Vertebrata</taxon>
        <taxon>Euteleostomi</taxon>
        <taxon>Actinopterygii</taxon>
        <taxon>Neopterygii</taxon>
        <taxon>Teleostei</taxon>
        <taxon>Neoteleostei</taxon>
        <taxon>Acanthomorphata</taxon>
        <taxon>Eupercaria</taxon>
        <taxon>Perciformes</taxon>
        <taxon>Cottioidei</taxon>
        <taxon>Cottales</taxon>
        <taxon>Liparidae</taxon>
        <taxon>Liparis</taxon>
    </lineage>
</organism>
<dbReference type="AlphaFoldDB" id="A0A4Z2I7D8"/>
<feature type="region of interest" description="Disordered" evidence="1">
    <location>
        <begin position="1"/>
        <end position="55"/>
    </location>
</feature>
<name>A0A4Z2I7D8_9TELE</name>
<comment type="caution">
    <text evidence="2">The sequence shown here is derived from an EMBL/GenBank/DDBJ whole genome shotgun (WGS) entry which is preliminary data.</text>
</comment>
<feature type="compositionally biased region" description="Polar residues" evidence="1">
    <location>
        <begin position="1"/>
        <end position="12"/>
    </location>
</feature>
<evidence type="ECO:0000256" key="1">
    <source>
        <dbReference type="SAM" id="MobiDB-lite"/>
    </source>
</evidence>
<evidence type="ECO:0000313" key="2">
    <source>
        <dbReference type="EMBL" id="TNN73192.1"/>
    </source>
</evidence>
<reference evidence="2 3" key="1">
    <citation type="submission" date="2019-03" db="EMBL/GenBank/DDBJ databases">
        <title>First draft genome of Liparis tanakae, snailfish: a comprehensive survey of snailfish specific genes.</title>
        <authorList>
            <person name="Kim W."/>
            <person name="Song I."/>
            <person name="Jeong J.-H."/>
            <person name="Kim D."/>
            <person name="Kim S."/>
            <person name="Ryu S."/>
            <person name="Song J.Y."/>
            <person name="Lee S.K."/>
        </authorList>
    </citation>
    <scope>NUCLEOTIDE SEQUENCE [LARGE SCALE GENOMIC DNA]</scope>
    <source>
        <tissue evidence="2">Muscle</tissue>
    </source>
</reference>
<protein>
    <submittedName>
        <fullName evidence="2">Uncharacterized protein</fullName>
    </submittedName>
</protein>
<sequence length="92" mass="10393">MPMASAITTWPKQPSPRGFPRVSLKHKQRNSHLGSEGSSSSETLASMGPSLDDRRAIRTSGVLEFMEELESKDTCLGAEQQRNCYRLRRRTR</sequence>
<keyword evidence="3" id="KW-1185">Reference proteome</keyword>
<proteinExistence type="predicted"/>
<gene>
    <name evidence="2" type="ORF">EYF80_016678</name>
</gene>
<accession>A0A4Z2I7D8</accession>
<dbReference type="Proteomes" id="UP000314294">
    <property type="component" value="Unassembled WGS sequence"/>
</dbReference>